<comment type="similarity">
    <text evidence="2">Belongs to the major facilitator superfamily. TCR/Tet family.</text>
</comment>
<feature type="transmembrane region" description="Helical" evidence="8">
    <location>
        <begin position="167"/>
        <end position="186"/>
    </location>
</feature>
<proteinExistence type="inferred from homology"/>
<dbReference type="Pfam" id="PF07690">
    <property type="entry name" value="MFS_1"/>
    <property type="match status" value="1"/>
</dbReference>
<feature type="domain" description="Major facilitator superfamily (MFS) profile" evidence="9">
    <location>
        <begin position="43"/>
        <end position="496"/>
    </location>
</feature>
<dbReference type="AlphaFoldDB" id="A0A0F4YLX7"/>
<dbReference type="GeneID" id="25319029"/>
<feature type="compositionally biased region" description="Basic and acidic residues" evidence="7">
    <location>
        <begin position="554"/>
        <end position="569"/>
    </location>
</feature>
<evidence type="ECO:0000256" key="6">
    <source>
        <dbReference type="ARBA" id="ARBA00023136"/>
    </source>
</evidence>
<dbReference type="GO" id="GO:0022857">
    <property type="term" value="F:transmembrane transporter activity"/>
    <property type="evidence" value="ECO:0007669"/>
    <property type="project" value="InterPro"/>
</dbReference>
<feature type="transmembrane region" description="Helical" evidence="8">
    <location>
        <begin position="134"/>
        <end position="155"/>
    </location>
</feature>
<feature type="transmembrane region" description="Helical" evidence="8">
    <location>
        <begin position="85"/>
        <end position="102"/>
    </location>
</feature>
<feature type="transmembrane region" description="Helical" evidence="8">
    <location>
        <begin position="270"/>
        <end position="292"/>
    </location>
</feature>
<keyword evidence="3" id="KW-0813">Transport</keyword>
<feature type="transmembrane region" description="Helical" evidence="8">
    <location>
        <begin position="404"/>
        <end position="426"/>
    </location>
</feature>
<evidence type="ECO:0000313" key="11">
    <source>
        <dbReference type="Proteomes" id="UP000053958"/>
    </source>
</evidence>
<evidence type="ECO:0000256" key="4">
    <source>
        <dbReference type="ARBA" id="ARBA00022692"/>
    </source>
</evidence>
<feature type="transmembrane region" description="Helical" evidence="8">
    <location>
        <begin position="347"/>
        <end position="367"/>
    </location>
</feature>
<evidence type="ECO:0000256" key="5">
    <source>
        <dbReference type="ARBA" id="ARBA00022989"/>
    </source>
</evidence>
<feature type="transmembrane region" description="Helical" evidence="8">
    <location>
        <begin position="108"/>
        <end position="127"/>
    </location>
</feature>
<organism evidence="10 11">
    <name type="scientific">Rasamsonia emersonii (strain ATCC 16479 / CBS 393.64 / IMI 116815)</name>
    <dbReference type="NCBI Taxonomy" id="1408163"/>
    <lineage>
        <taxon>Eukaryota</taxon>
        <taxon>Fungi</taxon>
        <taxon>Dikarya</taxon>
        <taxon>Ascomycota</taxon>
        <taxon>Pezizomycotina</taxon>
        <taxon>Eurotiomycetes</taxon>
        <taxon>Eurotiomycetidae</taxon>
        <taxon>Eurotiales</taxon>
        <taxon>Trichocomaceae</taxon>
        <taxon>Rasamsonia</taxon>
    </lineage>
</organism>
<keyword evidence="6 8" id="KW-0472">Membrane</keyword>
<feature type="transmembrane region" description="Helical" evidence="8">
    <location>
        <begin position="312"/>
        <end position="335"/>
    </location>
</feature>
<feature type="region of interest" description="Disordered" evidence="7">
    <location>
        <begin position="1"/>
        <end position="44"/>
    </location>
</feature>
<dbReference type="Gene3D" id="1.20.1250.20">
    <property type="entry name" value="MFS general substrate transporter like domains"/>
    <property type="match status" value="1"/>
</dbReference>
<dbReference type="Proteomes" id="UP000053958">
    <property type="component" value="Unassembled WGS sequence"/>
</dbReference>
<protein>
    <recommendedName>
        <fullName evidence="9">Major facilitator superfamily (MFS) profile domain-containing protein</fullName>
    </recommendedName>
</protein>
<gene>
    <name evidence="10" type="ORF">T310_6744</name>
</gene>
<evidence type="ECO:0000313" key="10">
    <source>
        <dbReference type="EMBL" id="KKA19287.1"/>
    </source>
</evidence>
<evidence type="ECO:0000256" key="2">
    <source>
        <dbReference type="ARBA" id="ARBA00007520"/>
    </source>
</evidence>
<dbReference type="InterPro" id="IPR036259">
    <property type="entry name" value="MFS_trans_sf"/>
</dbReference>
<keyword evidence="4 8" id="KW-0812">Transmembrane</keyword>
<feature type="transmembrane region" description="Helical" evidence="8">
    <location>
        <begin position="198"/>
        <end position="218"/>
    </location>
</feature>
<feature type="transmembrane region" description="Helical" evidence="8">
    <location>
        <begin position="529"/>
        <end position="547"/>
    </location>
</feature>
<reference evidence="10 11" key="1">
    <citation type="submission" date="2015-04" db="EMBL/GenBank/DDBJ databases">
        <authorList>
            <person name="Heijne W.H."/>
            <person name="Fedorova N.D."/>
            <person name="Nierman W.C."/>
            <person name="Vollebregt A.W."/>
            <person name="Zhao Z."/>
            <person name="Wu L."/>
            <person name="Kumar M."/>
            <person name="Stam H."/>
            <person name="van den Berg M.A."/>
            <person name="Pel H.J."/>
        </authorList>
    </citation>
    <scope>NUCLEOTIDE SEQUENCE [LARGE SCALE GENOMIC DNA]</scope>
    <source>
        <strain evidence="10 11">CBS 393.64</strain>
    </source>
</reference>
<keyword evidence="5 8" id="KW-1133">Transmembrane helix</keyword>
<evidence type="ECO:0000259" key="9">
    <source>
        <dbReference type="PROSITE" id="PS50850"/>
    </source>
</evidence>
<comment type="subcellular location">
    <subcellularLocation>
        <location evidence="1">Membrane</location>
        <topology evidence="1">Multi-pass membrane protein</topology>
    </subcellularLocation>
</comment>
<dbReference type="STRING" id="1408163.A0A0F4YLX7"/>
<feature type="transmembrane region" description="Helical" evidence="8">
    <location>
        <begin position="432"/>
        <end position="449"/>
    </location>
</feature>
<feature type="transmembrane region" description="Helical" evidence="8">
    <location>
        <begin position="373"/>
        <end position="392"/>
    </location>
</feature>
<dbReference type="InterPro" id="IPR020846">
    <property type="entry name" value="MFS_dom"/>
</dbReference>
<dbReference type="PANTHER" id="PTHR23501:SF12">
    <property type="entry name" value="MAJOR FACILITATOR SUPERFAMILY (MFS) PROFILE DOMAIN-CONTAINING PROTEIN-RELATED"/>
    <property type="match status" value="1"/>
</dbReference>
<dbReference type="PANTHER" id="PTHR23501">
    <property type="entry name" value="MAJOR FACILITATOR SUPERFAMILY"/>
    <property type="match status" value="1"/>
</dbReference>
<evidence type="ECO:0000256" key="7">
    <source>
        <dbReference type="SAM" id="MobiDB-lite"/>
    </source>
</evidence>
<dbReference type="InterPro" id="IPR011701">
    <property type="entry name" value="MFS"/>
</dbReference>
<evidence type="ECO:0000256" key="8">
    <source>
        <dbReference type="SAM" id="Phobius"/>
    </source>
</evidence>
<keyword evidence="11" id="KW-1185">Reference proteome</keyword>
<dbReference type="RefSeq" id="XP_013325899.1">
    <property type="nucleotide sequence ID" value="XM_013470445.1"/>
</dbReference>
<feature type="transmembrane region" description="Helical" evidence="8">
    <location>
        <begin position="461"/>
        <end position="487"/>
    </location>
</feature>
<dbReference type="PROSITE" id="PS50850">
    <property type="entry name" value="MFS"/>
    <property type="match status" value="1"/>
</dbReference>
<name>A0A0F4YLX7_RASE3</name>
<comment type="caution">
    <text evidence="10">The sequence shown here is derived from an EMBL/GenBank/DDBJ whole genome shotgun (WGS) entry which is preliminary data.</text>
</comment>
<dbReference type="EMBL" id="LASV01000362">
    <property type="protein sequence ID" value="KKA19287.1"/>
    <property type="molecule type" value="Genomic_DNA"/>
</dbReference>
<feature type="transmembrane region" description="Helical" evidence="8">
    <location>
        <begin position="238"/>
        <end position="258"/>
    </location>
</feature>
<evidence type="ECO:0000256" key="1">
    <source>
        <dbReference type="ARBA" id="ARBA00004141"/>
    </source>
</evidence>
<feature type="region of interest" description="Disordered" evidence="7">
    <location>
        <begin position="554"/>
        <end position="573"/>
    </location>
</feature>
<dbReference type="GO" id="GO:0005886">
    <property type="term" value="C:plasma membrane"/>
    <property type="evidence" value="ECO:0007669"/>
    <property type="project" value="TreeGrafter"/>
</dbReference>
<accession>A0A0F4YLX7</accession>
<dbReference type="OrthoDB" id="4224513at2759"/>
<evidence type="ECO:0000256" key="3">
    <source>
        <dbReference type="ARBA" id="ARBA00022448"/>
    </source>
</evidence>
<sequence length="591" mass="63211">MASSSSTSIEKSGEQTPPQLVQDGPKLEANTPGNDTQEAEPNASPRQIHGILISSSCHGCLSGEFSSIYLSSDAKSMDLIKSMNRFLLGGATVVLPFGKLYGLFDAKWLYIMSSALFNIGSALCGAAPNMDALIIGRVLAGMGGNGMYLGVMTLLSVNTSDRERSGYLSFVGLVWGIGTVLGPVVGGAFVESSATWRWAFYINLCVSGLFAPIYSFYIPSFKPRAGTKIANLVREFDIVGTILSIGAIITIIMAINFGGALYPWNSGQTIALFAVSIVLFIVFGIQQGMTIFTNTSDRLFPCQFLRNINAVLLYICASAVNTAGFIPIYYVPLYFQFTRGDDAIRAAVRLLPLIVVLSAAILANGHLMSRFSYFQPWYIFGSVLALIGGVLLSRIKPDTSEAKIYGFEILVGIGTGCFIQAGYAVIQAVVPAAEMAYAISFMMIGKCLSIEKERLVKASQLGGIAFGLAIAGAVFINDAIAGLSALLPDVSRAELQLAISGTSGAYFRALPEGLRAQSLDIIVGAIQKVFIPVYVGAAVSLVLSVCFTHSNDSSERETSTRMQREEDHGGGLASDQLCSNQKLTLIEFWFC</sequence>
<dbReference type="SUPFAM" id="SSF103473">
    <property type="entry name" value="MFS general substrate transporter"/>
    <property type="match status" value="1"/>
</dbReference>